<dbReference type="Gene3D" id="1.25.40.10">
    <property type="entry name" value="Tetratricopeptide repeat domain"/>
    <property type="match status" value="2"/>
</dbReference>
<dbReference type="Pfam" id="PF13424">
    <property type="entry name" value="TPR_12"/>
    <property type="match status" value="2"/>
</dbReference>
<dbReference type="InterPro" id="IPR053137">
    <property type="entry name" value="NLR-like"/>
</dbReference>
<proteinExistence type="predicted"/>
<protein>
    <submittedName>
        <fullName evidence="1">Tetratricopeptide repeat protein</fullName>
    </submittedName>
</protein>
<sequence length="450" mass="49206">MDAYGRHLEEGKRVELIDQGADVLSAEDPRHLVGRTWQLTLDAFEARGLPEAAALLRLLARFASEPLPLSLLNSPEISGVLPRARTETALRALLDQSLTELVDVGVRCVQTHAVLLDSVAAATPPESLATFNSTAGRLLDAAVPAIPDAGPYNPQLRLFAPHMLALLRRVTDPVTVANVLSVGTRLSIALYRTGDYLSAWDTARAATALAEQTLGAEHRLVLSARSRAGRALFRLGQYSEAEVMLHQVRTTQERLFGANDPDTLDSSHGLQLVLRNRGRSDEALSLLRATVTGRQGALGPFHPLTLRSKASLLTMLSASELATEENAALLSLPSQCERHLGPEHTVTLGARHNYAWALYVLGRYEEADEQIQLVADGYERRFGPDYPIALSAQQLYARIQSALGRLDSAVELMRDVVARRENSLGRDHPFTVASRELLSEFNGNQRRSSQ</sequence>
<keyword evidence="2" id="KW-1185">Reference proteome</keyword>
<organism evidence="1 2">
    <name type="scientific">Nonomuraea purpurea</name>
    <dbReference type="NCBI Taxonomy" id="1849276"/>
    <lineage>
        <taxon>Bacteria</taxon>
        <taxon>Bacillati</taxon>
        <taxon>Actinomycetota</taxon>
        <taxon>Actinomycetes</taxon>
        <taxon>Streptosporangiales</taxon>
        <taxon>Streptosporangiaceae</taxon>
        <taxon>Nonomuraea</taxon>
    </lineage>
</organism>
<dbReference type="EMBL" id="JBHSBI010000054">
    <property type="protein sequence ID" value="MFC4016034.1"/>
    <property type="molecule type" value="Genomic_DNA"/>
</dbReference>
<dbReference type="RefSeq" id="WP_379535827.1">
    <property type="nucleotide sequence ID" value="NZ_JBHSBI010000054.1"/>
</dbReference>
<accession>A0ABV8GUV9</accession>
<gene>
    <name evidence="1" type="ORF">ACFOY2_53105</name>
</gene>
<reference evidence="2" key="1">
    <citation type="journal article" date="2019" name="Int. J. Syst. Evol. Microbiol.">
        <title>The Global Catalogue of Microorganisms (GCM) 10K type strain sequencing project: providing services to taxonomists for standard genome sequencing and annotation.</title>
        <authorList>
            <consortium name="The Broad Institute Genomics Platform"/>
            <consortium name="The Broad Institute Genome Sequencing Center for Infectious Disease"/>
            <person name="Wu L."/>
            <person name="Ma J."/>
        </authorList>
    </citation>
    <scope>NUCLEOTIDE SEQUENCE [LARGE SCALE GENOMIC DNA]</scope>
    <source>
        <strain evidence="2">TBRC 1276</strain>
    </source>
</reference>
<dbReference type="PANTHER" id="PTHR46082">
    <property type="entry name" value="ATP/GTP-BINDING PROTEIN-RELATED"/>
    <property type="match status" value="1"/>
</dbReference>
<dbReference type="PANTHER" id="PTHR46082:SF6">
    <property type="entry name" value="AAA+ ATPASE DOMAIN-CONTAINING PROTEIN-RELATED"/>
    <property type="match status" value="1"/>
</dbReference>
<dbReference type="Proteomes" id="UP001595851">
    <property type="component" value="Unassembled WGS sequence"/>
</dbReference>
<evidence type="ECO:0000313" key="1">
    <source>
        <dbReference type="EMBL" id="MFC4016034.1"/>
    </source>
</evidence>
<dbReference type="InterPro" id="IPR011990">
    <property type="entry name" value="TPR-like_helical_dom_sf"/>
</dbReference>
<dbReference type="SUPFAM" id="SSF48452">
    <property type="entry name" value="TPR-like"/>
    <property type="match status" value="2"/>
</dbReference>
<comment type="caution">
    <text evidence="1">The sequence shown here is derived from an EMBL/GenBank/DDBJ whole genome shotgun (WGS) entry which is preliminary data.</text>
</comment>
<name>A0ABV8GUV9_9ACTN</name>
<evidence type="ECO:0000313" key="2">
    <source>
        <dbReference type="Proteomes" id="UP001595851"/>
    </source>
</evidence>